<gene>
    <name evidence="1" type="ORF">ABZ931_15155</name>
</gene>
<sequence length="48" mass="5264">MRGEAIRAAPSRARTKEVTAVLRAPHAVHLHSRPHIDLQRVAGALCRS</sequence>
<reference evidence="1 2" key="1">
    <citation type="submission" date="2024-06" db="EMBL/GenBank/DDBJ databases">
        <title>The Natural Products Discovery Center: Release of the First 8490 Sequenced Strains for Exploring Actinobacteria Biosynthetic Diversity.</title>
        <authorList>
            <person name="Kalkreuter E."/>
            <person name="Kautsar S.A."/>
            <person name="Yang D."/>
            <person name="Bader C.D."/>
            <person name="Teijaro C.N."/>
            <person name="Fluegel L."/>
            <person name="Davis C.M."/>
            <person name="Simpson J.R."/>
            <person name="Lauterbach L."/>
            <person name="Steele A.D."/>
            <person name="Gui C."/>
            <person name="Meng S."/>
            <person name="Li G."/>
            <person name="Viehrig K."/>
            <person name="Ye F."/>
            <person name="Su P."/>
            <person name="Kiefer A.F."/>
            <person name="Nichols A."/>
            <person name="Cepeda A.J."/>
            <person name="Yan W."/>
            <person name="Fan B."/>
            <person name="Jiang Y."/>
            <person name="Adhikari A."/>
            <person name="Zheng C.-J."/>
            <person name="Schuster L."/>
            <person name="Cowan T.M."/>
            <person name="Smanski M.J."/>
            <person name="Chevrette M.G."/>
            <person name="De Carvalho L.P.S."/>
            <person name="Shen B."/>
        </authorList>
    </citation>
    <scope>NUCLEOTIDE SEQUENCE [LARGE SCALE GENOMIC DNA]</scope>
    <source>
        <strain evidence="1 2">NPDC046851</strain>
    </source>
</reference>
<proteinExistence type="predicted"/>
<dbReference type="EMBL" id="JBEYXT010000057">
    <property type="protein sequence ID" value="MEU6802338.1"/>
    <property type="molecule type" value="Genomic_DNA"/>
</dbReference>
<keyword evidence="2" id="KW-1185">Reference proteome</keyword>
<evidence type="ECO:0000313" key="1">
    <source>
        <dbReference type="EMBL" id="MEU6802338.1"/>
    </source>
</evidence>
<protein>
    <submittedName>
        <fullName evidence="1">Leader peptide</fullName>
    </submittedName>
</protein>
<evidence type="ECO:0000313" key="2">
    <source>
        <dbReference type="Proteomes" id="UP001551189"/>
    </source>
</evidence>
<dbReference type="Proteomes" id="UP001551189">
    <property type="component" value="Unassembled WGS sequence"/>
</dbReference>
<dbReference type="RefSeq" id="WP_359695518.1">
    <property type="nucleotide sequence ID" value="NZ_JBEYXT010000057.1"/>
</dbReference>
<comment type="caution">
    <text evidence="1">The sequence shown here is derived from an EMBL/GenBank/DDBJ whole genome shotgun (WGS) entry which is preliminary data.</text>
</comment>
<organism evidence="1 2">
    <name type="scientific">Streptomyces neyagawaensis</name>
    <dbReference type="NCBI Taxonomy" id="42238"/>
    <lineage>
        <taxon>Bacteria</taxon>
        <taxon>Bacillati</taxon>
        <taxon>Actinomycetota</taxon>
        <taxon>Actinomycetes</taxon>
        <taxon>Kitasatosporales</taxon>
        <taxon>Streptomycetaceae</taxon>
        <taxon>Streptomyces</taxon>
    </lineage>
</organism>
<dbReference type="NCBIfam" id="NF042934">
    <property type="entry name" value="cis_reg_atten"/>
    <property type="match status" value="1"/>
</dbReference>
<name>A0ABV3AYT0_9ACTN</name>
<accession>A0ABV3AYT0</accession>
<dbReference type="InterPro" id="IPR049979">
    <property type="entry name" value="Cys_resp_CS_actino"/>
</dbReference>